<protein>
    <submittedName>
        <fullName evidence="2">Uncharacterized protein</fullName>
    </submittedName>
</protein>
<organism evidence="2 3">
    <name type="scientific">Pseudoalteromonas aurantia 208</name>
    <dbReference type="NCBI Taxonomy" id="1314867"/>
    <lineage>
        <taxon>Bacteria</taxon>
        <taxon>Pseudomonadati</taxon>
        <taxon>Pseudomonadota</taxon>
        <taxon>Gammaproteobacteria</taxon>
        <taxon>Alteromonadales</taxon>
        <taxon>Pseudoalteromonadaceae</taxon>
        <taxon>Pseudoalteromonas</taxon>
    </lineage>
</organism>
<dbReference type="Proteomes" id="UP000615755">
    <property type="component" value="Unassembled WGS sequence"/>
</dbReference>
<reference evidence="2 3" key="1">
    <citation type="submission" date="2015-03" db="EMBL/GenBank/DDBJ databases">
        <title>Genome sequence of Pseudoalteromonas aurantia.</title>
        <authorList>
            <person name="Xie B.-B."/>
            <person name="Rong J.-C."/>
            <person name="Qin Q.-L."/>
            <person name="Zhang Y.-Z."/>
        </authorList>
    </citation>
    <scope>NUCLEOTIDE SEQUENCE [LARGE SCALE GENOMIC DNA]</scope>
    <source>
        <strain evidence="2 3">208</strain>
    </source>
</reference>
<comment type="caution">
    <text evidence="2">The sequence shown here is derived from an EMBL/GenBank/DDBJ whole genome shotgun (WGS) entry which is preliminary data.</text>
</comment>
<name>A0ABR9EI62_9GAMM</name>
<evidence type="ECO:0000313" key="3">
    <source>
        <dbReference type="Proteomes" id="UP000615755"/>
    </source>
</evidence>
<accession>A0ABR9EI62</accession>
<keyword evidence="3" id="KW-1185">Reference proteome</keyword>
<feature type="transmembrane region" description="Helical" evidence="1">
    <location>
        <begin position="33"/>
        <end position="58"/>
    </location>
</feature>
<gene>
    <name evidence="2" type="ORF">PAUR_b0770</name>
</gene>
<keyword evidence="1" id="KW-0472">Membrane</keyword>
<evidence type="ECO:0000313" key="2">
    <source>
        <dbReference type="EMBL" id="MBE0370690.1"/>
    </source>
</evidence>
<evidence type="ECO:0000256" key="1">
    <source>
        <dbReference type="SAM" id="Phobius"/>
    </source>
</evidence>
<keyword evidence="1" id="KW-0812">Transmembrane</keyword>
<keyword evidence="1" id="KW-1133">Transmembrane helix</keyword>
<proteinExistence type="predicted"/>
<dbReference type="EMBL" id="AQGV01000015">
    <property type="protein sequence ID" value="MBE0370690.1"/>
    <property type="molecule type" value="Genomic_DNA"/>
</dbReference>
<sequence length="65" mass="7749">MNSLDDKPKVGWDLRSWYFELRSRYFNKNNKQILEAVDLCCSIFVLFVHAFIAALNMWPSNLSEY</sequence>